<dbReference type="EMBL" id="JAHUTJ010059895">
    <property type="protein sequence ID" value="MED6288144.1"/>
    <property type="molecule type" value="Genomic_DNA"/>
</dbReference>
<sequence length="105" mass="12450">MLWRWKCKWLELNFVQAFYFLDLDCPPLLKLKHALLPFNSGDPEAFKTAMYNLRKTVKTLQREYRRVLRLRKRATTRGTCGMHCTAPQTTVGETGLWSYPVHLFQ</sequence>
<reference evidence="2 3" key="1">
    <citation type="submission" date="2021-06" db="EMBL/GenBank/DDBJ databases">
        <authorList>
            <person name="Palmer J.M."/>
        </authorList>
    </citation>
    <scope>NUCLEOTIDE SEQUENCE [LARGE SCALE GENOMIC DNA]</scope>
    <source>
        <strain evidence="2 3">CL_MEX2019</strain>
        <tissue evidence="2">Muscle</tissue>
    </source>
</reference>
<keyword evidence="3" id="KW-1185">Reference proteome</keyword>
<evidence type="ECO:0000256" key="1">
    <source>
        <dbReference type="SAM" id="SignalP"/>
    </source>
</evidence>
<feature type="chain" id="PRO_5046473166" evidence="1">
    <location>
        <begin position="18"/>
        <end position="105"/>
    </location>
</feature>
<feature type="signal peptide" evidence="1">
    <location>
        <begin position="1"/>
        <end position="17"/>
    </location>
</feature>
<name>A0ABU7EQ39_9TELE</name>
<evidence type="ECO:0000313" key="3">
    <source>
        <dbReference type="Proteomes" id="UP001352852"/>
    </source>
</evidence>
<dbReference type="Proteomes" id="UP001352852">
    <property type="component" value="Unassembled WGS sequence"/>
</dbReference>
<organism evidence="2 3">
    <name type="scientific">Characodon lateralis</name>
    <dbReference type="NCBI Taxonomy" id="208331"/>
    <lineage>
        <taxon>Eukaryota</taxon>
        <taxon>Metazoa</taxon>
        <taxon>Chordata</taxon>
        <taxon>Craniata</taxon>
        <taxon>Vertebrata</taxon>
        <taxon>Euteleostomi</taxon>
        <taxon>Actinopterygii</taxon>
        <taxon>Neopterygii</taxon>
        <taxon>Teleostei</taxon>
        <taxon>Neoteleostei</taxon>
        <taxon>Acanthomorphata</taxon>
        <taxon>Ovalentaria</taxon>
        <taxon>Atherinomorphae</taxon>
        <taxon>Cyprinodontiformes</taxon>
        <taxon>Goodeidae</taxon>
        <taxon>Characodon</taxon>
    </lineage>
</organism>
<evidence type="ECO:0000313" key="2">
    <source>
        <dbReference type="EMBL" id="MED6288144.1"/>
    </source>
</evidence>
<keyword evidence="1" id="KW-0732">Signal</keyword>
<accession>A0ABU7EQ39</accession>
<protein>
    <submittedName>
        <fullName evidence="2">Uncharacterized protein</fullName>
    </submittedName>
</protein>
<proteinExistence type="predicted"/>
<comment type="caution">
    <text evidence="2">The sequence shown here is derived from an EMBL/GenBank/DDBJ whole genome shotgun (WGS) entry which is preliminary data.</text>
</comment>
<gene>
    <name evidence="2" type="ORF">CHARACLAT_023588</name>
</gene>